<keyword evidence="1" id="KW-0472">Membrane</keyword>
<organism evidence="2 3">
    <name type="scientific">Trichonephila clavata</name>
    <name type="common">Joro spider</name>
    <name type="synonym">Nephila clavata</name>
    <dbReference type="NCBI Taxonomy" id="2740835"/>
    <lineage>
        <taxon>Eukaryota</taxon>
        <taxon>Metazoa</taxon>
        <taxon>Ecdysozoa</taxon>
        <taxon>Arthropoda</taxon>
        <taxon>Chelicerata</taxon>
        <taxon>Arachnida</taxon>
        <taxon>Araneae</taxon>
        <taxon>Araneomorphae</taxon>
        <taxon>Entelegynae</taxon>
        <taxon>Araneoidea</taxon>
        <taxon>Nephilidae</taxon>
        <taxon>Trichonephila</taxon>
    </lineage>
</organism>
<reference evidence="2" key="1">
    <citation type="submission" date="2020-07" db="EMBL/GenBank/DDBJ databases">
        <title>Multicomponent nature underlies the extraordinary mechanical properties of spider dragline silk.</title>
        <authorList>
            <person name="Kono N."/>
            <person name="Nakamura H."/>
            <person name="Mori M."/>
            <person name="Yoshida Y."/>
            <person name="Ohtoshi R."/>
            <person name="Malay A.D."/>
            <person name="Moran D.A.P."/>
            <person name="Tomita M."/>
            <person name="Numata K."/>
            <person name="Arakawa K."/>
        </authorList>
    </citation>
    <scope>NUCLEOTIDE SEQUENCE</scope>
</reference>
<keyword evidence="1" id="KW-1133">Transmembrane helix</keyword>
<gene>
    <name evidence="2" type="ORF">TNCT_192071</name>
</gene>
<comment type="caution">
    <text evidence="2">The sequence shown here is derived from an EMBL/GenBank/DDBJ whole genome shotgun (WGS) entry which is preliminary data.</text>
</comment>
<dbReference type="AlphaFoldDB" id="A0A8X6LH14"/>
<sequence length="121" mass="13594">MKCNLNHYNSTTFWRAYLVISIVAWTSASVLHSVRLQWLFGLKVWLYQSLPELHQAYLNSNDSEASWIKSLVTSVAAETPLRGLKVLNFNGCSLNTQVGDGTPSSVHEALHSSKYLIYMSS</sequence>
<dbReference type="Proteomes" id="UP000887116">
    <property type="component" value="Unassembled WGS sequence"/>
</dbReference>
<keyword evidence="1" id="KW-0812">Transmembrane</keyword>
<name>A0A8X6LH14_TRICU</name>
<dbReference type="EMBL" id="BMAO01026273">
    <property type="protein sequence ID" value="GFR08107.1"/>
    <property type="molecule type" value="Genomic_DNA"/>
</dbReference>
<evidence type="ECO:0000313" key="2">
    <source>
        <dbReference type="EMBL" id="GFR08107.1"/>
    </source>
</evidence>
<accession>A0A8X6LH14</accession>
<feature type="transmembrane region" description="Helical" evidence="1">
    <location>
        <begin position="14"/>
        <end position="34"/>
    </location>
</feature>
<keyword evidence="3" id="KW-1185">Reference proteome</keyword>
<evidence type="ECO:0000256" key="1">
    <source>
        <dbReference type="SAM" id="Phobius"/>
    </source>
</evidence>
<evidence type="ECO:0000313" key="3">
    <source>
        <dbReference type="Proteomes" id="UP000887116"/>
    </source>
</evidence>
<protein>
    <submittedName>
        <fullName evidence="2">Uncharacterized protein</fullName>
    </submittedName>
</protein>
<proteinExistence type="predicted"/>